<organism evidence="6 7">
    <name type="scientific">Cutaneotrichosporon oleaginosum</name>
    <dbReference type="NCBI Taxonomy" id="879819"/>
    <lineage>
        <taxon>Eukaryota</taxon>
        <taxon>Fungi</taxon>
        <taxon>Dikarya</taxon>
        <taxon>Basidiomycota</taxon>
        <taxon>Agaricomycotina</taxon>
        <taxon>Tremellomycetes</taxon>
        <taxon>Trichosporonales</taxon>
        <taxon>Trichosporonaceae</taxon>
        <taxon>Cutaneotrichosporon</taxon>
    </lineage>
</organism>
<dbReference type="PANTHER" id="PTHR48104:SF30">
    <property type="entry name" value="METACASPASE-1"/>
    <property type="match status" value="1"/>
</dbReference>
<sequence>MDDYNNERQSYNRPPGAPPGHGYGQQGGRYEQEGHYEQQQGFGQHQQGGRYEQEGYGQQGSHGGRFEQGYGQQQGGRYDQEQQFGAGGHSGQQGTFGQRPQQGFGQPQVHQAAQPGVPRPAANDAGDDFESFANFRPGGSADMGGVDPSMHQQQLGGGNHAGIGRPNWRPPTDSAAMHKQKFQYSACTGRRRALLIGINYRGQKGELRGCINDVINLRNFLQKHGYDHDVTVLTDDQNDPNMLPTKANIQRWMSWLHTDAGSGHGVQVQVDNQAEADGLGEAICPLDHEQVGMILDMEIYQRLVKPLPAGCRLTAIFDACHSGSAMNLPYMYSTKGTVKEPNFAADGAKALLKAGMGYAKDGNTGTAMSSLFGAAKSMFKEKQAGDLLREQNTSEADVISWSGCKDDQTSADTTEEGQATGAMSYAFVKALTNKPEQSYIELLQAVRKAMVEGGYTQKPQLSACHPIDTDLDFVA</sequence>
<feature type="compositionally biased region" description="Low complexity" evidence="4">
    <location>
        <begin position="37"/>
        <end position="56"/>
    </location>
</feature>
<evidence type="ECO:0000256" key="3">
    <source>
        <dbReference type="ARBA" id="ARBA00022807"/>
    </source>
</evidence>
<dbReference type="Gene3D" id="3.40.50.1460">
    <property type="match status" value="1"/>
</dbReference>
<keyword evidence="3" id="KW-0645">Protease</keyword>
<feature type="region of interest" description="Disordered" evidence="4">
    <location>
        <begin position="1"/>
        <end position="174"/>
    </location>
</feature>
<dbReference type="GO" id="GO:0004197">
    <property type="term" value="F:cysteine-type endopeptidase activity"/>
    <property type="evidence" value="ECO:0007669"/>
    <property type="project" value="InterPro"/>
</dbReference>
<dbReference type="InterPro" id="IPR011600">
    <property type="entry name" value="Pept_C14_caspase"/>
</dbReference>
<dbReference type="RefSeq" id="XP_018281838.1">
    <property type="nucleotide sequence ID" value="XM_018426376.1"/>
</dbReference>
<dbReference type="SUPFAM" id="SSF52129">
    <property type="entry name" value="Caspase-like"/>
    <property type="match status" value="1"/>
</dbReference>
<dbReference type="GeneID" id="28986979"/>
<dbReference type="EMBL" id="KQ087182">
    <property type="protein sequence ID" value="KLT45347.1"/>
    <property type="molecule type" value="Genomic_DNA"/>
</dbReference>
<evidence type="ECO:0000256" key="4">
    <source>
        <dbReference type="SAM" id="MobiDB-lite"/>
    </source>
</evidence>
<dbReference type="OrthoDB" id="3223806at2759"/>
<keyword evidence="7" id="KW-1185">Reference proteome</keyword>
<gene>
    <name evidence="6" type="ORF">CC85DRAFT_325854</name>
</gene>
<dbReference type="InterPro" id="IPR050452">
    <property type="entry name" value="Metacaspase"/>
</dbReference>
<evidence type="ECO:0000313" key="6">
    <source>
        <dbReference type="EMBL" id="KLT45347.1"/>
    </source>
</evidence>
<reference evidence="6 7" key="1">
    <citation type="submission" date="2015-03" db="EMBL/GenBank/DDBJ databases">
        <title>Genomics and transcriptomics of the oil-accumulating basidiomycete yeast T. oleaginosus allow insights into substrate utilization and the diverse evolutionary trajectories of mating systems in fungi.</title>
        <authorList>
            <consortium name="DOE Joint Genome Institute"/>
            <person name="Kourist R."/>
            <person name="Kracht O."/>
            <person name="Bracharz F."/>
            <person name="Lipzen A."/>
            <person name="Nolan M."/>
            <person name="Ohm R."/>
            <person name="Grigoriev I."/>
            <person name="Sun S."/>
            <person name="Heitman J."/>
            <person name="Bruck T."/>
            <person name="Nowrousian M."/>
        </authorList>
    </citation>
    <scope>NUCLEOTIDE SEQUENCE [LARGE SCALE GENOMIC DNA]</scope>
    <source>
        <strain evidence="6 7">IBC0246</strain>
    </source>
</reference>
<keyword evidence="3" id="KW-0378">Hydrolase</keyword>
<keyword evidence="2" id="KW-0053">Apoptosis</keyword>
<evidence type="ECO:0000313" key="7">
    <source>
        <dbReference type="Proteomes" id="UP000053611"/>
    </source>
</evidence>
<dbReference type="InterPro" id="IPR029030">
    <property type="entry name" value="Caspase-like_dom_sf"/>
</dbReference>
<name>A0A0J0XW76_9TREE</name>
<evidence type="ECO:0000256" key="2">
    <source>
        <dbReference type="ARBA" id="ARBA00022703"/>
    </source>
</evidence>
<feature type="compositionally biased region" description="Low complexity" evidence="4">
    <location>
        <begin position="67"/>
        <end position="84"/>
    </location>
</feature>
<dbReference type="AlphaFoldDB" id="A0A0J0XW76"/>
<dbReference type="GO" id="GO:0006915">
    <property type="term" value="P:apoptotic process"/>
    <property type="evidence" value="ECO:0007669"/>
    <property type="project" value="UniProtKB-KW"/>
</dbReference>
<feature type="domain" description="Peptidase C14 caspase" evidence="5">
    <location>
        <begin position="190"/>
        <end position="465"/>
    </location>
</feature>
<comment type="similarity">
    <text evidence="1">Belongs to the peptidase C14B family.</text>
</comment>
<protein>
    <recommendedName>
        <fullName evidence="5">Peptidase C14 caspase domain-containing protein</fullName>
    </recommendedName>
</protein>
<dbReference type="GO" id="GO:0005737">
    <property type="term" value="C:cytoplasm"/>
    <property type="evidence" value="ECO:0007669"/>
    <property type="project" value="TreeGrafter"/>
</dbReference>
<dbReference type="PANTHER" id="PTHR48104">
    <property type="entry name" value="METACASPASE-4"/>
    <property type="match status" value="1"/>
</dbReference>
<feature type="compositionally biased region" description="Low complexity" evidence="4">
    <location>
        <begin position="92"/>
        <end position="108"/>
    </location>
</feature>
<evidence type="ECO:0000256" key="1">
    <source>
        <dbReference type="ARBA" id="ARBA00009005"/>
    </source>
</evidence>
<dbReference type="Pfam" id="PF00656">
    <property type="entry name" value="Peptidase_C14"/>
    <property type="match status" value="1"/>
</dbReference>
<proteinExistence type="inferred from homology"/>
<dbReference type="Proteomes" id="UP000053611">
    <property type="component" value="Unassembled WGS sequence"/>
</dbReference>
<evidence type="ECO:0000259" key="5">
    <source>
        <dbReference type="Pfam" id="PF00656"/>
    </source>
</evidence>
<keyword evidence="3" id="KW-0788">Thiol protease</keyword>
<accession>A0A0J0XW76</accession>
<dbReference type="GO" id="GO:0006508">
    <property type="term" value="P:proteolysis"/>
    <property type="evidence" value="ECO:0007669"/>
    <property type="project" value="InterPro"/>
</dbReference>